<proteinExistence type="predicted"/>
<dbReference type="EMBL" id="RBOW01001017">
    <property type="protein sequence ID" value="RMN17122.1"/>
    <property type="molecule type" value="Genomic_DNA"/>
</dbReference>
<organism evidence="1 2">
    <name type="scientific">Pseudomonas cannabina</name>
    <dbReference type="NCBI Taxonomy" id="86840"/>
    <lineage>
        <taxon>Bacteria</taxon>
        <taxon>Pseudomonadati</taxon>
        <taxon>Pseudomonadota</taxon>
        <taxon>Gammaproteobacteria</taxon>
        <taxon>Pseudomonadales</taxon>
        <taxon>Pseudomonadaceae</taxon>
        <taxon>Pseudomonas</taxon>
    </lineage>
</organism>
<name>A0A3M3K1Z3_PSECA</name>
<dbReference type="AlphaFoldDB" id="A0A3M3K1Z3"/>
<gene>
    <name evidence="1" type="ORF">ALQ64_03140</name>
</gene>
<evidence type="ECO:0000313" key="2">
    <source>
        <dbReference type="Proteomes" id="UP000281372"/>
    </source>
</evidence>
<reference evidence="1 2" key="1">
    <citation type="submission" date="2018-08" db="EMBL/GenBank/DDBJ databases">
        <title>Recombination of ecologically and evolutionarily significant loci maintains genetic cohesion in the Pseudomonas syringae species complex.</title>
        <authorList>
            <person name="Dillon M."/>
            <person name="Thakur S."/>
            <person name="Almeida R.N.D."/>
            <person name="Weir B.S."/>
            <person name="Guttman D.S."/>
        </authorList>
    </citation>
    <scope>NUCLEOTIDE SEQUENCE [LARGE SCALE GENOMIC DNA]</scope>
    <source>
        <strain evidence="1 2">ICMP 2821</strain>
    </source>
</reference>
<comment type="caution">
    <text evidence="1">The sequence shown here is derived from an EMBL/GenBank/DDBJ whole genome shotgun (WGS) entry which is preliminary data.</text>
</comment>
<accession>A0A3M3K1Z3</accession>
<protein>
    <submittedName>
        <fullName evidence="1">Uncharacterized protein</fullName>
    </submittedName>
</protein>
<dbReference type="Proteomes" id="UP000281372">
    <property type="component" value="Unassembled WGS sequence"/>
</dbReference>
<evidence type="ECO:0000313" key="1">
    <source>
        <dbReference type="EMBL" id="RMN17122.1"/>
    </source>
</evidence>
<sequence length="189" mass="20999">MSFVRLQRNVADKVGKDEMKRFIGYTTPQAVKLCQVSFAVALIAGFLASVYGSAVILALVLSMALLMWWPLARDLGPVALSLVINGRWPIKQANVEFLVITQSNAEHSVYVKQKDSKLTLIRGGWYPDVCHELPSHVYVMVEADGINLHSYILDGDDWRYLDNNDLVMSYTGKILLGLSPDVALAELTT</sequence>
<dbReference type="RefSeq" id="WP_221033744.1">
    <property type="nucleotide sequence ID" value="NZ_RBOW01001017.1"/>
</dbReference>